<reference evidence="1" key="1">
    <citation type="submission" date="2018-05" db="EMBL/GenBank/DDBJ databases">
        <title>Draft genome of Mucuna pruriens seed.</title>
        <authorList>
            <person name="Nnadi N.E."/>
            <person name="Vos R."/>
            <person name="Hasami M.H."/>
            <person name="Devisetty U.K."/>
            <person name="Aguiy J.C."/>
        </authorList>
    </citation>
    <scope>NUCLEOTIDE SEQUENCE [LARGE SCALE GENOMIC DNA]</scope>
    <source>
        <strain evidence="1">JCA_2017</strain>
    </source>
</reference>
<protein>
    <submittedName>
        <fullName evidence="1">Uncharacterized protein</fullName>
    </submittedName>
</protein>
<dbReference type="AlphaFoldDB" id="A0A371HQW1"/>
<dbReference type="Proteomes" id="UP000257109">
    <property type="component" value="Unassembled WGS sequence"/>
</dbReference>
<gene>
    <name evidence="1" type="ORF">CR513_11013</name>
</gene>
<dbReference type="PANTHER" id="PTHR48475:SF1">
    <property type="entry name" value="RNASE H TYPE-1 DOMAIN-CONTAINING PROTEIN"/>
    <property type="match status" value="1"/>
</dbReference>
<dbReference type="OrthoDB" id="1427860at2759"/>
<sequence>MAHCQQVGEAEINGQPWYHNIREYLKKGVYPLEAIENDKRTLRRLAAGFLLSGAILYKRSVDSTLLRCVDDKEA</sequence>
<dbReference type="PANTHER" id="PTHR48475">
    <property type="entry name" value="RIBONUCLEASE H"/>
    <property type="match status" value="1"/>
</dbReference>
<accession>A0A371HQW1</accession>
<evidence type="ECO:0000313" key="2">
    <source>
        <dbReference type="Proteomes" id="UP000257109"/>
    </source>
</evidence>
<feature type="non-terminal residue" evidence="1">
    <location>
        <position position="1"/>
    </location>
</feature>
<proteinExistence type="predicted"/>
<comment type="caution">
    <text evidence="1">The sequence shown here is derived from an EMBL/GenBank/DDBJ whole genome shotgun (WGS) entry which is preliminary data.</text>
</comment>
<name>A0A371HQW1_MUCPR</name>
<evidence type="ECO:0000313" key="1">
    <source>
        <dbReference type="EMBL" id="RDY05179.1"/>
    </source>
</evidence>
<dbReference type="EMBL" id="QJKJ01001928">
    <property type="protein sequence ID" value="RDY05179.1"/>
    <property type="molecule type" value="Genomic_DNA"/>
</dbReference>
<organism evidence="1 2">
    <name type="scientific">Mucuna pruriens</name>
    <name type="common">Velvet bean</name>
    <name type="synonym">Dolichos pruriens</name>
    <dbReference type="NCBI Taxonomy" id="157652"/>
    <lineage>
        <taxon>Eukaryota</taxon>
        <taxon>Viridiplantae</taxon>
        <taxon>Streptophyta</taxon>
        <taxon>Embryophyta</taxon>
        <taxon>Tracheophyta</taxon>
        <taxon>Spermatophyta</taxon>
        <taxon>Magnoliopsida</taxon>
        <taxon>eudicotyledons</taxon>
        <taxon>Gunneridae</taxon>
        <taxon>Pentapetalae</taxon>
        <taxon>rosids</taxon>
        <taxon>fabids</taxon>
        <taxon>Fabales</taxon>
        <taxon>Fabaceae</taxon>
        <taxon>Papilionoideae</taxon>
        <taxon>50 kb inversion clade</taxon>
        <taxon>NPAAA clade</taxon>
        <taxon>indigoferoid/millettioid clade</taxon>
        <taxon>Phaseoleae</taxon>
        <taxon>Mucuna</taxon>
    </lineage>
</organism>
<keyword evidence="2" id="KW-1185">Reference proteome</keyword>